<comment type="caution">
    <text evidence="5">The sequence shown here is derived from an EMBL/GenBank/DDBJ whole genome shotgun (WGS) entry which is preliminary data.</text>
</comment>
<dbReference type="Pfam" id="PF01420">
    <property type="entry name" value="Methylase_S"/>
    <property type="match status" value="2"/>
</dbReference>
<dbReference type="RefSeq" id="WP_187018103.1">
    <property type="nucleotide sequence ID" value="NZ_JACRUK010000014.1"/>
</dbReference>
<evidence type="ECO:0000256" key="1">
    <source>
        <dbReference type="ARBA" id="ARBA00010923"/>
    </source>
</evidence>
<accession>A0A923MZA2</accession>
<dbReference type="Gene3D" id="3.90.220.20">
    <property type="entry name" value="DNA methylase specificity domains"/>
    <property type="match status" value="2"/>
</dbReference>
<feature type="domain" description="Type I restriction modification DNA specificity" evidence="4">
    <location>
        <begin position="90"/>
        <end position="210"/>
    </location>
</feature>
<dbReference type="GO" id="GO:0004519">
    <property type="term" value="F:endonuclease activity"/>
    <property type="evidence" value="ECO:0007669"/>
    <property type="project" value="UniProtKB-KW"/>
</dbReference>
<keyword evidence="6" id="KW-1185">Reference proteome</keyword>
<dbReference type="Proteomes" id="UP000641454">
    <property type="component" value="Unassembled WGS sequence"/>
</dbReference>
<keyword evidence="3" id="KW-0238">DNA-binding</keyword>
<evidence type="ECO:0000259" key="4">
    <source>
        <dbReference type="Pfam" id="PF01420"/>
    </source>
</evidence>
<name>A0A923MZA2_9FLAO</name>
<evidence type="ECO:0000313" key="5">
    <source>
        <dbReference type="EMBL" id="MBC5844434.1"/>
    </source>
</evidence>
<evidence type="ECO:0000313" key="6">
    <source>
        <dbReference type="Proteomes" id="UP000641454"/>
    </source>
</evidence>
<dbReference type="CDD" id="cd17521">
    <property type="entry name" value="RMtype1_S_Sau13435ORF2165P_TRD2-CR2_like"/>
    <property type="match status" value="1"/>
</dbReference>
<dbReference type="GO" id="GO:0003677">
    <property type="term" value="F:DNA binding"/>
    <property type="evidence" value="ECO:0007669"/>
    <property type="project" value="UniProtKB-KW"/>
</dbReference>
<dbReference type="SUPFAM" id="SSF116734">
    <property type="entry name" value="DNA methylase specificity domain"/>
    <property type="match status" value="2"/>
</dbReference>
<dbReference type="InterPro" id="IPR044946">
    <property type="entry name" value="Restrct_endonuc_typeI_TRD_sf"/>
</dbReference>
<keyword evidence="5" id="KW-0378">Hydrolase</keyword>
<dbReference type="EMBL" id="JACRUL010000015">
    <property type="protein sequence ID" value="MBC5844434.1"/>
    <property type="molecule type" value="Genomic_DNA"/>
</dbReference>
<dbReference type="InterPro" id="IPR000055">
    <property type="entry name" value="Restrct_endonuc_typeI_TRD"/>
</dbReference>
<dbReference type="PANTHER" id="PTHR43140">
    <property type="entry name" value="TYPE-1 RESTRICTION ENZYME ECOKI SPECIFICITY PROTEIN"/>
    <property type="match status" value="1"/>
</dbReference>
<dbReference type="GO" id="GO:0009307">
    <property type="term" value="P:DNA restriction-modification system"/>
    <property type="evidence" value="ECO:0007669"/>
    <property type="project" value="UniProtKB-KW"/>
</dbReference>
<dbReference type="PANTHER" id="PTHR43140:SF1">
    <property type="entry name" value="TYPE I RESTRICTION ENZYME ECOKI SPECIFICITY SUBUNIT"/>
    <property type="match status" value="1"/>
</dbReference>
<comment type="similarity">
    <text evidence="1">Belongs to the type-I restriction system S methylase family.</text>
</comment>
<organism evidence="5 6">
    <name type="scientific">Flavobacterium muglaense</name>
    <dbReference type="NCBI Taxonomy" id="2764716"/>
    <lineage>
        <taxon>Bacteria</taxon>
        <taxon>Pseudomonadati</taxon>
        <taxon>Bacteroidota</taxon>
        <taxon>Flavobacteriia</taxon>
        <taxon>Flavobacteriales</taxon>
        <taxon>Flavobacteriaceae</taxon>
        <taxon>Flavobacterium</taxon>
    </lineage>
</organism>
<keyword evidence="5" id="KW-0255">Endonuclease</keyword>
<protein>
    <submittedName>
        <fullName evidence="5">Restriction endonuclease subunit S</fullName>
    </submittedName>
</protein>
<keyword evidence="2" id="KW-0680">Restriction system</keyword>
<dbReference type="AlphaFoldDB" id="A0A923MZA2"/>
<evidence type="ECO:0000256" key="3">
    <source>
        <dbReference type="ARBA" id="ARBA00023125"/>
    </source>
</evidence>
<sequence length="698" mass="80609">MSVEIKYMPLSFINTDKEILKQIKNTVLFSYLFQEFEETSLIHYLESTQYGYTASASEIGTHQLVRITDINSGKVDWKTVPFCDCDAEAKYLLKDNDILIARTGGTTGKSFIVNSAPDNAIFASYLIRLRLKKDVNLEFINLYLNSYAFWSQIVEMKSGSAMPNVNAEKLKTLKIPKISFEEQNTFVSSFKNIEKSKNLNSLFEKINEVESLFINSKKTVTELTHQLDLIKQLRQAFLREAMQGKLVTAVRSSGVETQQTGQQLLAKIKAEKAQLIAEKKLKKEKPLPVISAEEIPFEIPEHWVWCRLGEICNYGSSPKSEPKDLNENTWVLDLEDIEKETSTLLNKIRFNERNSLSTKSIFKKGQVLYSKLRPYLDKVIVADEDGVCTTEILPLKLYGNLNPYFTKFALKRSDFLIYVNSVTKGMKMPRLGTNDGQMALFPLPPLHEQEQIVTKLEELMAFCDGLEQSIKESQGYNEMLLQQVLREALQPKEETKIITIATRKLPNPLKTILAAHIVNICNTRDFGRVKFQKLLFLVEYFCKIDFESKYVKKAAGPYDYQLIKQIEQDFNRMNFFKVEQDKSDNHRVTYTPRSASSEINGFFLENFSDESLKINAFLMKMRPLSWSECEIVATIFAVWNNRLIKKELVTDELLFNDFMAWSSRKSDLAKDFYKKLFWMKEEKIIPEGWGNYVEEPSL</sequence>
<keyword evidence="5" id="KW-0540">Nuclease</keyword>
<reference evidence="5 6" key="1">
    <citation type="submission" date="2020-08" db="EMBL/GenBank/DDBJ databases">
        <title>Description of novel Flavobacterium F-392 isolate.</title>
        <authorList>
            <person name="Saticioglu I.B."/>
            <person name="Duman M."/>
            <person name="Altun S."/>
        </authorList>
    </citation>
    <scope>NUCLEOTIDE SEQUENCE [LARGE SCALE GENOMIC DNA]</scope>
    <source>
        <strain evidence="5 6">F-392</strain>
    </source>
</reference>
<feature type="domain" description="Type I restriction modification DNA specificity" evidence="4">
    <location>
        <begin position="300"/>
        <end position="472"/>
    </location>
</feature>
<gene>
    <name evidence="5" type="ORF">H8R25_08285</name>
</gene>
<dbReference type="InterPro" id="IPR051212">
    <property type="entry name" value="Type-I_RE_S_subunit"/>
</dbReference>
<proteinExistence type="inferred from homology"/>
<evidence type="ECO:0000256" key="2">
    <source>
        <dbReference type="ARBA" id="ARBA00022747"/>
    </source>
</evidence>